<evidence type="ECO:0000313" key="8">
    <source>
        <dbReference type="Proteomes" id="UP000432089"/>
    </source>
</evidence>
<dbReference type="NCBIfam" id="TIGR00229">
    <property type="entry name" value="sensory_box"/>
    <property type="match status" value="2"/>
</dbReference>
<dbReference type="SMART" id="SM00091">
    <property type="entry name" value="PAS"/>
    <property type="match status" value="2"/>
</dbReference>
<accession>A0A7V7TXZ7</accession>
<dbReference type="Proteomes" id="UP000432089">
    <property type="component" value="Unassembled WGS sequence"/>
</dbReference>
<dbReference type="InterPro" id="IPR035965">
    <property type="entry name" value="PAS-like_dom_sf"/>
</dbReference>
<dbReference type="PANTHER" id="PTHR43304">
    <property type="entry name" value="PHYTOCHROME-LIKE PROTEIN CPH1"/>
    <property type="match status" value="1"/>
</dbReference>
<proteinExistence type="predicted"/>
<organism evidence="7 8">
    <name type="scientific">Plantimonas leprariae</name>
    <dbReference type="NCBI Taxonomy" id="2615207"/>
    <lineage>
        <taxon>Bacteria</taxon>
        <taxon>Pseudomonadati</taxon>
        <taxon>Pseudomonadota</taxon>
        <taxon>Alphaproteobacteria</taxon>
        <taxon>Hyphomicrobiales</taxon>
        <taxon>Aurantimonadaceae</taxon>
        <taxon>Plantimonas</taxon>
    </lineage>
</organism>
<comment type="caution">
    <text evidence="7">The sequence shown here is derived from an EMBL/GenBank/DDBJ whole genome shotgun (WGS) entry which is preliminary data.</text>
</comment>
<dbReference type="Pfam" id="PF08447">
    <property type="entry name" value="PAS_3"/>
    <property type="match status" value="1"/>
</dbReference>
<evidence type="ECO:0000256" key="1">
    <source>
        <dbReference type="ARBA" id="ARBA00000085"/>
    </source>
</evidence>
<keyword evidence="3" id="KW-0597">Phosphoprotein</keyword>
<keyword evidence="5" id="KW-0418">Kinase</keyword>
<keyword evidence="4" id="KW-0808">Transferase</keyword>
<dbReference type="GO" id="GO:0004673">
    <property type="term" value="F:protein histidine kinase activity"/>
    <property type="evidence" value="ECO:0007669"/>
    <property type="project" value="UniProtKB-EC"/>
</dbReference>
<sequence length="251" mass="28948">MRESEEKYRTVFESIDEGFLIHEMIRNKSGQVVDYRLLEANPAHQRATGLPRETIGKLGSEFMPNVEPYWLELFHRVSTSGVAERAGMYNAPTSRWYNVQVSPVRGHDRIAIVFDDVTSRKRAEAALRESEERLRGFREASTDVLWIRDAETLNWTYLTPAFEMIYGMPLNEALAGNNFRNWVELILPEDRARAVDTIRRVRLGERVTFEYRIRRPSDGAVRWLGIRRRAKLVLLDPAPSASAPPCAARSR</sequence>
<dbReference type="InterPro" id="IPR000014">
    <property type="entry name" value="PAS"/>
</dbReference>
<name>A0A7V7TXZ7_9HYPH</name>
<comment type="catalytic activity">
    <reaction evidence="1">
        <text>ATP + protein L-histidine = ADP + protein N-phospho-L-histidine.</text>
        <dbReference type="EC" id="2.7.13.3"/>
    </reaction>
</comment>
<dbReference type="SUPFAM" id="SSF55785">
    <property type="entry name" value="PYP-like sensor domain (PAS domain)"/>
    <property type="match status" value="2"/>
</dbReference>
<dbReference type="InterPro" id="IPR052162">
    <property type="entry name" value="Sensor_kinase/Photoreceptor"/>
</dbReference>
<dbReference type="Pfam" id="PF13188">
    <property type="entry name" value="PAS_8"/>
    <property type="match status" value="1"/>
</dbReference>
<dbReference type="PANTHER" id="PTHR43304:SF1">
    <property type="entry name" value="PAC DOMAIN-CONTAINING PROTEIN"/>
    <property type="match status" value="1"/>
</dbReference>
<dbReference type="InterPro" id="IPR013655">
    <property type="entry name" value="PAS_fold_3"/>
</dbReference>
<evidence type="ECO:0000256" key="2">
    <source>
        <dbReference type="ARBA" id="ARBA00012438"/>
    </source>
</evidence>
<dbReference type="Gene3D" id="3.30.450.20">
    <property type="entry name" value="PAS domain"/>
    <property type="match status" value="2"/>
</dbReference>
<evidence type="ECO:0000256" key="4">
    <source>
        <dbReference type="ARBA" id="ARBA00022679"/>
    </source>
</evidence>
<keyword evidence="8" id="KW-1185">Reference proteome</keyword>
<dbReference type="Gene3D" id="6.10.250.490">
    <property type="match status" value="1"/>
</dbReference>
<evidence type="ECO:0000256" key="5">
    <source>
        <dbReference type="ARBA" id="ARBA00022777"/>
    </source>
</evidence>
<reference evidence="7 8" key="1">
    <citation type="submission" date="2019-09" db="EMBL/GenBank/DDBJ databases">
        <title>YIM 132180 draft genome.</title>
        <authorList>
            <person name="Zhang K."/>
        </authorList>
    </citation>
    <scope>NUCLEOTIDE SEQUENCE [LARGE SCALE GENOMIC DNA]</scope>
    <source>
        <strain evidence="7 8">YIM 132180</strain>
    </source>
</reference>
<dbReference type="CDD" id="cd00130">
    <property type="entry name" value="PAS"/>
    <property type="match status" value="1"/>
</dbReference>
<dbReference type="PROSITE" id="PS50112">
    <property type="entry name" value="PAS"/>
    <property type="match status" value="1"/>
</dbReference>
<protein>
    <recommendedName>
        <fullName evidence="2">histidine kinase</fullName>
        <ecNumber evidence="2">2.7.13.3</ecNumber>
    </recommendedName>
</protein>
<evidence type="ECO:0000259" key="6">
    <source>
        <dbReference type="PROSITE" id="PS50112"/>
    </source>
</evidence>
<feature type="domain" description="PAS" evidence="6">
    <location>
        <begin position="130"/>
        <end position="205"/>
    </location>
</feature>
<dbReference type="EMBL" id="VZDO01000002">
    <property type="protein sequence ID" value="KAB0682061.1"/>
    <property type="molecule type" value="Genomic_DNA"/>
</dbReference>
<dbReference type="RefSeq" id="WP_150968321.1">
    <property type="nucleotide sequence ID" value="NZ_VZDO01000002.1"/>
</dbReference>
<dbReference type="AlphaFoldDB" id="A0A7V7TXZ7"/>
<evidence type="ECO:0000256" key="3">
    <source>
        <dbReference type="ARBA" id="ARBA00022553"/>
    </source>
</evidence>
<gene>
    <name evidence="7" type="ORF">F6X38_04475</name>
</gene>
<dbReference type="EC" id="2.7.13.3" evidence="2"/>
<evidence type="ECO:0000313" key="7">
    <source>
        <dbReference type="EMBL" id="KAB0682061.1"/>
    </source>
</evidence>